<evidence type="ECO:0000256" key="2">
    <source>
        <dbReference type="ARBA" id="ARBA00022737"/>
    </source>
</evidence>
<dbReference type="PROSITE" id="PS51770">
    <property type="entry name" value="HOTDOG_ACOT"/>
    <property type="match status" value="1"/>
</dbReference>
<evidence type="ECO:0000256" key="1">
    <source>
        <dbReference type="ARBA" id="ARBA00010458"/>
    </source>
</evidence>
<dbReference type="Gene3D" id="3.10.129.10">
    <property type="entry name" value="Hotdog Thioesterase"/>
    <property type="match status" value="1"/>
</dbReference>
<keyword evidence="2" id="KW-0677">Repeat</keyword>
<protein>
    <submittedName>
        <fullName evidence="6">Acyl-CoA thioesterase 9</fullName>
    </submittedName>
</protein>
<dbReference type="CDD" id="cd03442">
    <property type="entry name" value="BFIT_BACH"/>
    <property type="match status" value="1"/>
</dbReference>
<organism evidence="6 7">
    <name type="scientific">Plakobranchus ocellatus</name>
    <dbReference type="NCBI Taxonomy" id="259542"/>
    <lineage>
        <taxon>Eukaryota</taxon>
        <taxon>Metazoa</taxon>
        <taxon>Spiralia</taxon>
        <taxon>Lophotrochozoa</taxon>
        <taxon>Mollusca</taxon>
        <taxon>Gastropoda</taxon>
        <taxon>Heterobranchia</taxon>
        <taxon>Euthyneura</taxon>
        <taxon>Panpulmonata</taxon>
        <taxon>Sacoglossa</taxon>
        <taxon>Placobranchoidea</taxon>
        <taxon>Plakobranchidae</taxon>
        <taxon>Plakobranchus</taxon>
    </lineage>
</organism>
<dbReference type="GO" id="GO:0006637">
    <property type="term" value="P:acyl-CoA metabolic process"/>
    <property type="evidence" value="ECO:0007669"/>
    <property type="project" value="TreeGrafter"/>
</dbReference>
<dbReference type="InterPro" id="IPR029069">
    <property type="entry name" value="HotDog_dom_sf"/>
</dbReference>
<keyword evidence="3" id="KW-0378">Hydrolase</keyword>
<dbReference type="GO" id="GO:0005739">
    <property type="term" value="C:mitochondrion"/>
    <property type="evidence" value="ECO:0007669"/>
    <property type="project" value="TreeGrafter"/>
</dbReference>
<gene>
    <name evidence="6" type="ORF">PoB_001506200</name>
</gene>
<dbReference type="PANTHER" id="PTHR12655">
    <property type="entry name" value="ACYL-COA THIOESTERASE"/>
    <property type="match status" value="1"/>
</dbReference>
<name>A0AAV3Z205_9GAST</name>
<feature type="domain" description="HotDog ACOT-type" evidence="5">
    <location>
        <begin position="2"/>
        <end position="123"/>
    </location>
</feature>
<evidence type="ECO:0000313" key="7">
    <source>
        <dbReference type="Proteomes" id="UP000735302"/>
    </source>
</evidence>
<dbReference type="InterPro" id="IPR033120">
    <property type="entry name" value="HOTDOG_ACOT"/>
</dbReference>
<dbReference type="PANTHER" id="PTHR12655:SF0">
    <property type="entry name" value="ACYL-COENZYME A THIOESTERASE 9, MITOCHONDRIAL"/>
    <property type="match status" value="1"/>
</dbReference>
<proteinExistence type="inferred from homology"/>
<keyword evidence="4" id="KW-0809">Transit peptide</keyword>
<comment type="caution">
    <text evidence="6">The sequence shown here is derived from an EMBL/GenBank/DDBJ whole genome shotgun (WGS) entry which is preliminary data.</text>
</comment>
<dbReference type="AlphaFoldDB" id="A0AAV3Z205"/>
<dbReference type="GO" id="GO:0047617">
    <property type="term" value="F:fatty acyl-CoA hydrolase activity"/>
    <property type="evidence" value="ECO:0007669"/>
    <property type="project" value="TreeGrafter"/>
</dbReference>
<dbReference type="Proteomes" id="UP000735302">
    <property type="component" value="Unassembled WGS sequence"/>
</dbReference>
<evidence type="ECO:0000256" key="4">
    <source>
        <dbReference type="ARBA" id="ARBA00022946"/>
    </source>
</evidence>
<accession>A0AAV3Z205</accession>
<dbReference type="EMBL" id="BLXT01001860">
    <property type="protein sequence ID" value="GFN88556.1"/>
    <property type="molecule type" value="Genomic_DNA"/>
</dbReference>
<keyword evidence="7" id="KW-1185">Reference proteome</keyword>
<dbReference type="SUPFAM" id="SSF54637">
    <property type="entry name" value="Thioesterase/thiol ester dehydrase-isomerase"/>
    <property type="match status" value="1"/>
</dbReference>
<sequence length="123" mass="13852">MKDTAPQSVVNCHPEDGSVYNKIFGGFVLMKAFELVSTTASIFCRGCPGVSRSIDDMLFFKPVEIGDVVHLAPTVSSSRTTYRIQKKKKRGRSSEFLEKVADNKARYLVFNRLKSMKLNLKQD</sequence>
<reference evidence="6 7" key="1">
    <citation type="journal article" date="2021" name="Elife">
        <title>Chloroplast acquisition without the gene transfer in kleptoplastic sea slugs, Plakobranchus ocellatus.</title>
        <authorList>
            <person name="Maeda T."/>
            <person name="Takahashi S."/>
            <person name="Yoshida T."/>
            <person name="Shimamura S."/>
            <person name="Takaki Y."/>
            <person name="Nagai Y."/>
            <person name="Toyoda A."/>
            <person name="Suzuki Y."/>
            <person name="Arimoto A."/>
            <person name="Ishii H."/>
            <person name="Satoh N."/>
            <person name="Nishiyama T."/>
            <person name="Hasebe M."/>
            <person name="Maruyama T."/>
            <person name="Minagawa J."/>
            <person name="Obokata J."/>
            <person name="Shigenobu S."/>
        </authorList>
    </citation>
    <scope>NUCLEOTIDE SEQUENCE [LARGE SCALE GENOMIC DNA]</scope>
</reference>
<evidence type="ECO:0000259" key="5">
    <source>
        <dbReference type="PROSITE" id="PS51770"/>
    </source>
</evidence>
<evidence type="ECO:0000313" key="6">
    <source>
        <dbReference type="EMBL" id="GFN88556.1"/>
    </source>
</evidence>
<evidence type="ECO:0000256" key="3">
    <source>
        <dbReference type="ARBA" id="ARBA00022801"/>
    </source>
</evidence>
<comment type="similarity">
    <text evidence="1">Belongs to the acyl coenzyme A hydrolase family.</text>
</comment>